<feature type="domain" description="L-seryl-tRNA selenium transferase N-terminal" evidence="10">
    <location>
        <begin position="8"/>
        <end position="47"/>
    </location>
</feature>
<comment type="function">
    <text evidence="8">Converts seryl-tRNA(Sec) to selenocysteinyl-tRNA(Sec) required for selenoprotein biosynthesis.</text>
</comment>
<dbReference type="GO" id="GO:0001514">
    <property type="term" value="P:selenocysteine incorporation"/>
    <property type="evidence" value="ECO:0007669"/>
    <property type="project" value="UniProtKB-UniRule"/>
</dbReference>
<protein>
    <recommendedName>
        <fullName evidence="8">L-seryl-tRNA(Sec) selenium transferase</fullName>
        <ecNumber evidence="8">2.9.1.1</ecNumber>
    </recommendedName>
    <alternativeName>
        <fullName evidence="8">Selenocysteine synthase</fullName>
        <shortName evidence="8">Sec synthase</shortName>
    </alternativeName>
    <alternativeName>
        <fullName evidence="8">Selenocysteinyl-tRNA(Sec) synthase</fullName>
    </alternativeName>
</protein>
<keyword evidence="4 8" id="KW-0663">Pyridoxal phosphate</keyword>
<dbReference type="InterPro" id="IPR004534">
    <property type="entry name" value="SelA_trans"/>
</dbReference>
<comment type="cofactor">
    <cofactor evidence="1 8 9">
        <name>pyridoxal 5'-phosphate</name>
        <dbReference type="ChEBI" id="CHEBI:597326"/>
    </cofactor>
</comment>
<accession>A0A923EBH0</accession>
<dbReference type="InterPro" id="IPR015424">
    <property type="entry name" value="PyrdxlP-dep_Trfase"/>
</dbReference>
<organism evidence="11 12">
    <name type="scientific">Clostridium tetanomorphum</name>
    <dbReference type="NCBI Taxonomy" id="1553"/>
    <lineage>
        <taxon>Bacteria</taxon>
        <taxon>Bacillati</taxon>
        <taxon>Bacillota</taxon>
        <taxon>Clostridia</taxon>
        <taxon>Eubacteriales</taxon>
        <taxon>Clostridiaceae</taxon>
        <taxon>Clostridium</taxon>
    </lineage>
</organism>
<dbReference type="InterPro" id="IPR018319">
    <property type="entry name" value="SelA-like"/>
</dbReference>
<dbReference type="HAMAP" id="MF_00423">
    <property type="entry name" value="SelA"/>
    <property type="match status" value="1"/>
</dbReference>
<feature type="modified residue" description="N6-(pyridoxal phosphate)lysine" evidence="8 9">
    <location>
        <position position="294"/>
    </location>
</feature>
<comment type="caution">
    <text evidence="11">The sequence shown here is derived from an EMBL/GenBank/DDBJ whole genome shotgun (WGS) entry which is preliminary data.</text>
</comment>
<dbReference type="GO" id="GO:0001717">
    <property type="term" value="P:conversion of seryl-tRNAsec to selenocys-tRNAsec"/>
    <property type="evidence" value="ECO:0007669"/>
    <property type="project" value="UniProtKB-UniRule"/>
</dbReference>
<gene>
    <name evidence="8" type="primary">selA</name>
    <name evidence="11" type="ORF">HGG79_06055</name>
</gene>
<keyword evidence="2 8" id="KW-0963">Cytoplasm</keyword>
<dbReference type="AlphaFoldDB" id="A0A923EBH0"/>
<evidence type="ECO:0000313" key="12">
    <source>
        <dbReference type="Proteomes" id="UP000563151"/>
    </source>
</evidence>
<dbReference type="EC" id="2.9.1.1" evidence="8"/>
<dbReference type="SUPFAM" id="SSF53383">
    <property type="entry name" value="PLP-dependent transferases"/>
    <property type="match status" value="1"/>
</dbReference>
<evidence type="ECO:0000256" key="2">
    <source>
        <dbReference type="ARBA" id="ARBA00022490"/>
    </source>
</evidence>
<dbReference type="Pfam" id="PF12390">
    <property type="entry name" value="Se-cys_synth_N"/>
    <property type="match status" value="1"/>
</dbReference>
<dbReference type="Gene3D" id="3.90.1150.180">
    <property type="match status" value="1"/>
</dbReference>
<reference evidence="11 12" key="1">
    <citation type="submission" date="2020-04" db="EMBL/GenBank/DDBJ databases">
        <title>Genomic insights into acetone-butanol-ethanol (ABE) fermentation by sequencing solventogenic clostridia strains.</title>
        <authorList>
            <person name="Brown S."/>
        </authorList>
    </citation>
    <scope>NUCLEOTIDE SEQUENCE [LARGE SCALE GENOMIC DNA]</scope>
    <source>
        <strain evidence="11 12">DJ011</strain>
    </source>
</reference>
<comment type="subcellular location">
    <subcellularLocation>
        <location evidence="8">Cytoplasm</location>
    </subcellularLocation>
</comment>
<dbReference type="RefSeq" id="WP_035144376.1">
    <property type="nucleotide sequence ID" value="NZ_JAAZWO010000005.1"/>
</dbReference>
<evidence type="ECO:0000256" key="3">
    <source>
        <dbReference type="ARBA" id="ARBA00022679"/>
    </source>
</evidence>
<evidence type="ECO:0000256" key="4">
    <source>
        <dbReference type="ARBA" id="ARBA00022898"/>
    </source>
</evidence>
<dbReference type="PANTHER" id="PTHR32328:SF0">
    <property type="entry name" value="L-SERYL-TRNA(SEC) SELENIUM TRANSFERASE"/>
    <property type="match status" value="1"/>
</dbReference>
<evidence type="ECO:0000256" key="5">
    <source>
        <dbReference type="ARBA" id="ARBA00022917"/>
    </source>
</evidence>
<dbReference type="Gene3D" id="3.40.640.10">
    <property type="entry name" value="Type I PLP-dependent aspartate aminotransferase-like (Major domain)"/>
    <property type="match status" value="1"/>
</dbReference>
<evidence type="ECO:0000256" key="9">
    <source>
        <dbReference type="PIRSR" id="PIRSR618319-50"/>
    </source>
</evidence>
<sequence length="464" mass="52840">MVNKKELLRNLPKVDEILKEEVILQKLNENPRTLIVQCVRESIDYYRNRIIKEEMNCLTKNEIIKMVLLYLDKKNAMSLKKVINATGVIIHTNLGRAILCEEAIRKIAEVSGSYNNLEYNLQEAQRGSRYEYVEYLIKYLTGAEAAMVVNNNAAAILLVLNTLCKNKQAIVSRGELVEIGGAFRIPDIMKFSGVELIEVGTTNRTHLYDYENSINENTGVLLRVHTSNFKIIGFTEKISLEELVQLGKKRNIPIIEDIGSGTFIDFSKHGVSFEPTVQESIKKGIDIVTFSGDKMLGGPQAGIIVGKKSLIDEIKKNQLTRAVRVDKLTLAALEGTLKMYLNSEQAIENIPTLHMILSSKTLHKTRGEKLKRKLKRKLKNFSFYLAEDYSIVGGGSMPQEKIETYVLKIKSNKFKSVEMERLLRENYIPIIVRINKDEVIMDLRTIMDKDYDSILEALKYIDEL</sequence>
<evidence type="ECO:0000313" key="11">
    <source>
        <dbReference type="EMBL" id="MBC2397340.1"/>
    </source>
</evidence>
<proteinExistence type="inferred from homology"/>
<dbReference type="InterPro" id="IPR015421">
    <property type="entry name" value="PyrdxlP-dep_Trfase_major"/>
</dbReference>
<name>A0A923EBH0_CLOTT</name>
<evidence type="ECO:0000256" key="6">
    <source>
        <dbReference type="ARBA" id="ARBA00023266"/>
    </source>
</evidence>
<dbReference type="GO" id="GO:0005737">
    <property type="term" value="C:cytoplasm"/>
    <property type="evidence" value="ECO:0007669"/>
    <property type="project" value="UniProtKB-SubCell"/>
</dbReference>
<evidence type="ECO:0000256" key="1">
    <source>
        <dbReference type="ARBA" id="ARBA00001933"/>
    </source>
</evidence>
<comment type="similarity">
    <text evidence="7 8">Belongs to the SelA family.</text>
</comment>
<dbReference type="NCBIfam" id="TIGR00474">
    <property type="entry name" value="selA"/>
    <property type="match status" value="1"/>
</dbReference>
<evidence type="ECO:0000256" key="8">
    <source>
        <dbReference type="HAMAP-Rule" id="MF_00423"/>
    </source>
</evidence>
<keyword evidence="6 8" id="KW-0711">Selenium</keyword>
<dbReference type="GO" id="GO:0004125">
    <property type="term" value="F:L-seryl-tRNA(Sec) selenium transferase activity"/>
    <property type="evidence" value="ECO:0007669"/>
    <property type="project" value="UniProtKB-UniRule"/>
</dbReference>
<keyword evidence="12" id="KW-1185">Reference proteome</keyword>
<keyword evidence="3 8" id="KW-0808">Transferase</keyword>
<dbReference type="Proteomes" id="UP000563151">
    <property type="component" value="Unassembled WGS sequence"/>
</dbReference>
<comment type="catalytic activity">
    <reaction evidence="8">
        <text>L-seryl-tRNA(Sec) + selenophosphate + H(+) = L-selenocysteinyl-tRNA(Sec) + phosphate</text>
        <dbReference type="Rhea" id="RHEA:22728"/>
        <dbReference type="Rhea" id="RHEA-COMP:9742"/>
        <dbReference type="Rhea" id="RHEA-COMP:9743"/>
        <dbReference type="ChEBI" id="CHEBI:15378"/>
        <dbReference type="ChEBI" id="CHEBI:16144"/>
        <dbReference type="ChEBI" id="CHEBI:43474"/>
        <dbReference type="ChEBI" id="CHEBI:78533"/>
        <dbReference type="ChEBI" id="CHEBI:78573"/>
        <dbReference type="EC" id="2.9.1.1"/>
    </reaction>
</comment>
<dbReference type="PANTHER" id="PTHR32328">
    <property type="entry name" value="L-SERYL-TRNA(SEC) SELENIUM TRANSFERASE"/>
    <property type="match status" value="1"/>
</dbReference>
<dbReference type="Pfam" id="PF03841">
    <property type="entry name" value="SelA"/>
    <property type="match status" value="1"/>
</dbReference>
<comment type="pathway">
    <text evidence="8">Aminoacyl-tRNA biosynthesis; selenocysteinyl-tRNA(Sec) biosynthesis; selenocysteinyl-tRNA(Sec) from L-seryl-tRNA(Sec) (bacterial route): step 1/1.</text>
</comment>
<dbReference type="EMBL" id="JAAZWO010000005">
    <property type="protein sequence ID" value="MBC2397340.1"/>
    <property type="molecule type" value="Genomic_DNA"/>
</dbReference>
<evidence type="ECO:0000256" key="7">
    <source>
        <dbReference type="ARBA" id="ARBA00044507"/>
    </source>
</evidence>
<evidence type="ECO:0000259" key="10">
    <source>
        <dbReference type="Pfam" id="PF12390"/>
    </source>
</evidence>
<keyword evidence="5 8" id="KW-0648">Protein biosynthesis</keyword>
<dbReference type="InterPro" id="IPR025862">
    <property type="entry name" value="SelA_trans_N_dom"/>
</dbReference>